<feature type="chain" id="PRO_5003192584" evidence="1">
    <location>
        <begin position="20"/>
        <end position="46"/>
    </location>
</feature>
<organism evidence="2 3">
    <name type="scientific">Leptosphaeria maculans (strain JN3 / isolate v23.1.3 / race Av1-4-5-6-7-8)</name>
    <name type="common">Blackleg fungus</name>
    <name type="synonym">Phoma lingam</name>
    <dbReference type="NCBI Taxonomy" id="985895"/>
    <lineage>
        <taxon>Eukaryota</taxon>
        <taxon>Fungi</taxon>
        <taxon>Dikarya</taxon>
        <taxon>Ascomycota</taxon>
        <taxon>Pezizomycotina</taxon>
        <taxon>Dothideomycetes</taxon>
        <taxon>Pleosporomycetidae</taxon>
        <taxon>Pleosporales</taxon>
        <taxon>Pleosporineae</taxon>
        <taxon>Leptosphaeriaceae</taxon>
        <taxon>Plenodomus</taxon>
        <taxon>Plenodomus lingam/Leptosphaeria maculans species complex</taxon>
    </lineage>
</organism>
<dbReference type="InParanoid" id="E5ACU2"/>
<proteinExistence type="predicted"/>
<keyword evidence="3" id="KW-1185">Reference proteome</keyword>
<feature type="signal peptide" evidence="1">
    <location>
        <begin position="1"/>
        <end position="19"/>
    </location>
</feature>
<accession>E5ACU2</accession>
<dbReference type="HOGENOM" id="CLU_3191484_0_0_1"/>
<keyword evidence="1" id="KW-0732">Signal</keyword>
<protein>
    <submittedName>
        <fullName evidence="2">Predicted protein</fullName>
    </submittedName>
</protein>
<evidence type="ECO:0000256" key="1">
    <source>
        <dbReference type="SAM" id="SignalP"/>
    </source>
</evidence>
<dbReference type="AlphaFoldDB" id="E5ACU2"/>
<dbReference type="VEuPathDB" id="FungiDB:LEMA_uP010810.1"/>
<evidence type="ECO:0000313" key="2">
    <source>
        <dbReference type="EMBL" id="CBY02294.1"/>
    </source>
</evidence>
<sequence>MLPALVLLSFLLLLVSVQGTSTGSSITESMHAGWHVTTDINETVLD</sequence>
<dbReference type="EMBL" id="FP929139">
    <property type="protein sequence ID" value="CBY02294.1"/>
    <property type="molecule type" value="Genomic_DNA"/>
</dbReference>
<reference evidence="3" key="1">
    <citation type="journal article" date="2011" name="Nat. Commun.">
        <title>Effector diversification within compartments of the Leptosphaeria maculans genome affected by Repeat-Induced Point mutations.</title>
        <authorList>
            <person name="Rouxel T."/>
            <person name="Grandaubert J."/>
            <person name="Hane J.K."/>
            <person name="Hoede C."/>
            <person name="van de Wouw A.P."/>
            <person name="Couloux A."/>
            <person name="Dominguez V."/>
            <person name="Anthouard V."/>
            <person name="Bally P."/>
            <person name="Bourras S."/>
            <person name="Cozijnsen A.J."/>
            <person name="Ciuffetti L.M."/>
            <person name="Degrave A."/>
            <person name="Dilmaghani A."/>
            <person name="Duret L."/>
            <person name="Fudal I."/>
            <person name="Goodwin S.B."/>
            <person name="Gout L."/>
            <person name="Glaser N."/>
            <person name="Linglin J."/>
            <person name="Kema G.H.J."/>
            <person name="Lapalu N."/>
            <person name="Lawrence C.B."/>
            <person name="May K."/>
            <person name="Meyer M."/>
            <person name="Ollivier B."/>
            <person name="Poulain J."/>
            <person name="Schoch C.L."/>
            <person name="Simon A."/>
            <person name="Spatafora J.W."/>
            <person name="Stachowiak A."/>
            <person name="Turgeon B.G."/>
            <person name="Tyler B.M."/>
            <person name="Vincent D."/>
            <person name="Weissenbach J."/>
            <person name="Amselem J."/>
            <person name="Quesneville H."/>
            <person name="Oliver R.P."/>
            <person name="Wincker P."/>
            <person name="Balesdent M.-H."/>
            <person name="Howlett B.J."/>
        </authorList>
    </citation>
    <scope>NUCLEOTIDE SEQUENCE [LARGE SCALE GENOMIC DNA]</scope>
    <source>
        <strain evidence="3">JN3 / isolate v23.1.3 / race Av1-4-5-6-7-8</strain>
    </source>
</reference>
<name>E5ACU2_LEPMJ</name>
<evidence type="ECO:0000313" key="3">
    <source>
        <dbReference type="Proteomes" id="UP000002668"/>
    </source>
</evidence>
<gene>
    <name evidence="2" type="ORF">LEMA_uP010810.1</name>
</gene>
<dbReference type="Proteomes" id="UP000002668">
    <property type="component" value="Genome"/>
</dbReference>